<sequence>MTEALAADLEHDVSLDRVSLGKEIRSLRKARGKKLSELASATGRSISFISQLERGNAESSISDLRRIAHALGVPLGWFLITENKPSLEIGRVVRSHARRRLGEGVGGLSEELLSPHIGGSFETFLTTIQPGTTIPESCRETEEECFVLQGQLEICIGGHTFTVTEGDTFRIAGEPYHWKNTGDIETKIIWIISPPIY</sequence>
<accession>A0ABS8DAC3</accession>
<dbReference type="Pfam" id="PF07883">
    <property type="entry name" value="Cupin_2"/>
    <property type="match status" value="1"/>
</dbReference>
<dbReference type="CDD" id="cd02209">
    <property type="entry name" value="cupin_XRE_C"/>
    <property type="match status" value="1"/>
</dbReference>
<dbReference type="Pfam" id="PF13560">
    <property type="entry name" value="HTH_31"/>
    <property type="match status" value="1"/>
</dbReference>
<keyword evidence="4" id="KW-1185">Reference proteome</keyword>
<dbReference type="InterPro" id="IPR010982">
    <property type="entry name" value="Lambda_DNA-bd_dom_sf"/>
</dbReference>
<feature type="domain" description="HTH cro/C1-type" evidence="2">
    <location>
        <begin position="24"/>
        <end position="78"/>
    </location>
</feature>
<name>A0ABS8DAC3_9NEIS</name>
<dbReference type="SUPFAM" id="SSF47413">
    <property type="entry name" value="lambda repressor-like DNA-binding domains"/>
    <property type="match status" value="1"/>
</dbReference>
<dbReference type="Proteomes" id="UP001165395">
    <property type="component" value="Unassembled WGS sequence"/>
</dbReference>
<gene>
    <name evidence="3" type="ORF">LIN78_16345</name>
</gene>
<dbReference type="PANTHER" id="PTHR46797:SF2">
    <property type="entry name" value="TRANSCRIPTIONAL REGULATOR"/>
    <property type="match status" value="1"/>
</dbReference>
<reference evidence="3" key="1">
    <citation type="submission" date="2021-10" db="EMBL/GenBank/DDBJ databases">
        <title>The complete genome sequence of Leeia sp. TBRC 13508.</title>
        <authorList>
            <person name="Charoenyingcharoen P."/>
            <person name="Yukphan P."/>
        </authorList>
    </citation>
    <scope>NUCLEOTIDE SEQUENCE</scope>
    <source>
        <strain evidence="3">TBRC 13508</strain>
    </source>
</reference>
<dbReference type="InterPro" id="IPR011051">
    <property type="entry name" value="RmlC_Cupin_sf"/>
</dbReference>
<dbReference type="InterPro" id="IPR050807">
    <property type="entry name" value="TransReg_Diox_bact_type"/>
</dbReference>
<evidence type="ECO:0000259" key="2">
    <source>
        <dbReference type="PROSITE" id="PS50943"/>
    </source>
</evidence>
<organism evidence="3 4">
    <name type="scientific">Leeia speluncae</name>
    <dbReference type="NCBI Taxonomy" id="2884804"/>
    <lineage>
        <taxon>Bacteria</taxon>
        <taxon>Pseudomonadati</taxon>
        <taxon>Pseudomonadota</taxon>
        <taxon>Betaproteobacteria</taxon>
        <taxon>Neisseriales</taxon>
        <taxon>Leeiaceae</taxon>
        <taxon>Leeia</taxon>
    </lineage>
</organism>
<dbReference type="PROSITE" id="PS50943">
    <property type="entry name" value="HTH_CROC1"/>
    <property type="match status" value="1"/>
</dbReference>
<dbReference type="CDD" id="cd00093">
    <property type="entry name" value="HTH_XRE"/>
    <property type="match status" value="1"/>
</dbReference>
<comment type="caution">
    <text evidence="3">The sequence shown here is derived from an EMBL/GenBank/DDBJ whole genome shotgun (WGS) entry which is preliminary data.</text>
</comment>
<protein>
    <submittedName>
        <fullName evidence="3">XRE family transcriptional regulator</fullName>
    </submittedName>
</protein>
<dbReference type="EMBL" id="JAJBZT010000012">
    <property type="protein sequence ID" value="MCB6185119.1"/>
    <property type="molecule type" value="Genomic_DNA"/>
</dbReference>
<dbReference type="Gene3D" id="1.10.260.40">
    <property type="entry name" value="lambda repressor-like DNA-binding domains"/>
    <property type="match status" value="1"/>
</dbReference>
<evidence type="ECO:0000313" key="4">
    <source>
        <dbReference type="Proteomes" id="UP001165395"/>
    </source>
</evidence>
<dbReference type="RefSeq" id="WP_227181950.1">
    <property type="nucleotide sequence ID" value="NZ_JAJBZT010000012.1"/>
</dbReference>
<dbReference type="InterPro" id="IPR014710">
    <property type="entry name" value="RmlC-like_jellyroll"/>
</dbReference>
<dbReference type="Gene3D" id="2.60.120.10">
    <property type="entry name" value="Jelly Rolls"/>
    <property type="match status" value="1"/>
</dbReference>
<dbReference type="SMART" id="SM00530">
    <property type="entry name" value="HTH_XRE"/>
    <property type="match status" value="1"/>
</dbReference>
<evidence type="ECO:0000313" key="3">
    <source>
        <dbReference type="EMBL" id="MCB6185119.1"/>
    </source>
</evidence>
<keyword evidence="1" id="KW-0238">DNA-binding</keyword>
<evidence type="ECO:0000256" key="1">
    <source>
        <dbReference type="ARBA" id="ARBA00023125"/>
    </source>
</evidence>
<dbReference type="InterPro" id="IPR013096">
    <property type="entry name" value="Cupin_2"/>
</dbReference>
<dbReference type="PANTHER" id="PTHR46797">
    <property type="entry name" value="HTH-TYPE TRANSCRIPTIONAL REGULATOR"/>
    <property type="match status" value="1"/>
</dbReference>
<dbReference type="SUPFAM" id="SSF51182">
    <property type="entry name" value="RmlC-like cupins"/>
    <property type="match status" value="1"/>
</dbReference>
<proteinExistence type="predicted"/>
<dbReference type="InterPro" id="IPR001387">
    <property type="entry name" value="Cro/C1-type_HTH"/>
</dbReference>